<evidence type="ECO:0000256" key="1">
    <source>
        <dbReference type="SAM" id="SignalP"/>
    </source>
</evidence>
<feature type="chain" id="PRO_5018655379" description="DUF5689 domain-containing protein" evidence="1">
    <location>
        <begin position="26"/>
        <end position="278"/>
    </location>
</feature>
<feature type="domain" description="DUF5689" evidence="2">
    <location>
        <begin position="62"/>
        <end position="269"/>
    </location>
</feature>
<name>A0A3S3QRD8_9FLAO</name>
<evidence type="ECO:0000313" key="3">
    <source>
        <dbReference type="EMBL" id="RWW98747.1"/>
    </source>
</evidence>
<sequence>MKTIFNTSILALALTTGLLMSCANDDDYKTPVLACTETSLVKNMEPKDIVATSAVKPYSGLKNGIIEAYVTSSDIGGNFFKSVSLQTLDGTFGFSVPADVSTVFKKFEPGRKVLIQLDNTYVDIKFGSLRIGALFNANTSNAEVGRLSATDFEKVVVRSCTKVSEEDLVQRVTIEKALSDKRINTLIELQNVKFSKVAVGKTYYDKNNQLGGATNYYIVDDTGNQIIFRTSSFANYKDSKVPNGSGTVRGVLTKFNSDYQFIARSEDDIKLTNPRVGE</sequence>
<dbReference type="AlphaFoldDB" id="A0A3S3QRD8"/>
<evidence type="ECO:0000259" key="2">
    <source>
        <dbReference type="Pfam" id="PF18942"/>
    </source>
</evidence>
<accession>A0A3S3QRD8</accession>
<evidence type="ECO:0000313" key="4">
    <source>
        <dbReference type="Proteomes" id="UP000287527"/>
    </source>
</evidence>
<reference evidence="3 4" key="1">
    <citation type="submission" date="2019-01" db="EMBL/GenBank/DDBJ databases">
        <title>Flavobacterium sp. nov.,isolated from freshwater.</title>
        <authorList>
            <person name="Zhang R."/>
            <person name="Du Z.-J."/>
        </authorList>
    </citation>
    <scope>NUCLEOTIDE SEQUENCE [LARGE SCALE GENOMIC DNA]</scope>
    <source>
        <strain evidence="3 4">1E403</strain>
    </source>
</reference>
<dbReference type="RefSeq" id="WP_128390323.1">
    <property type="nucleotide sequence ID" value="NZ_SBII01000009.1"/>
</dbReference>
<dbReference type="Pfam" id="PF18942">
    <property type="entry name" value="DUF5689"/>
    <property type="match status" value="1"/>
</dbReference>
<dbReference type="InterPro" id="IPR043744">
    <property type="entry name" value="DUF5689"/>
</dbReference>
<proteinExistence type="predicted"/>
<gene>
    <name evidence="3" type="ORF">EPI11_12520</name>
</gene>
<feature type="signal peptide" evidence="1">
    <location>
        <begin position="1"/>
        <end position="25"/>
    </location>
</feature>
<dbReference type="PROSITE" id="PS51257">
    <property type="entry name" value="PROKAR_LIPOPROTEIN"/>
    <property type="match status" value="1"/>
</dbReference>
<organism evidence="3 4">
    <name type="scientific">Flavobacterium cerinum</name>
    <dbReference type="NCBI Taxonomy" id="2502784"/>
    <lineage>
        <taxon>Bacteria</taxon>
        <taxon>Pseudomonadati</taxon>
        <taxon>Bacteroidota</taxon>
        <taxon>Flavobacteriia</taxon>
        <taxon>Flavobacteriales</taxon>
        <taxon>Flavobacteriaceae</taxon>
        <taxon>Flavobacterium</taxon>
    </lineage>
</organism>
<dbReference type="OrthoDB" id="1492759at2"/>
<keyword evidence="1" id="KW-0732">Signal</keyword>
<dbReference type="Proteomes" id="UP000287527">
    <property type="component" value="Unassembled WGS sequence"/>
</dbReference>
<keyword evidence="4" id="KW-1185">Reference proteome</keyword>
<dbReference type="EMBL" id="SBII01000009">
    <property type="protein sequence ID" value="RWW98747.1"/>
    <property type="molecule type" value="Genomic_DNA"/>
</dbReference>
<comment type="caution">
    <text evidence="3">The sequence shown here is derived from an EMBL/GenBank/DDBJ whole genome shotgun (WGS) entry which is preliminary data.</text>
</comment>
<protein>
    <recommendedName>
        <fullName evidence="2">DUF5689 domain-containing protein</fullName>
    </recommendedName>
</protein>